<evidence type="ECO:0000256" key="1">
    <source>
        <dbReference type="ARBA" id="ARBA00006787"/>
    </source>
</evidence>
<dbReference type="GO" id="GO:0016702">
    <property type="term" value="F:oxidoreductase activity, acting on single donors with incorporation of molecular oxygen, incorporation of two atoms of oxygen"/>
    <property type="evidence" value="ECO:0007669"/>
    <property type="project" value="InterPro"/>
</dbReference>
<comment type="cofactor">
    <cofactor evidence="4">
        <name>Fe(2+)</name>
        <dbReference type="ChEBI" id="CHEBI:29033"/>
    </cofactor>
    <text evidence="4">Binds 1 Fe(2+) ion per subunit.</text>
</comment>
<evidence type="ECO:0000256" key="2">
    <source>
        <dbReference type="ARBA" id="ARBA00022723"/>
    </source>
</evidence>
<feature type="compositionally biased region" description="Low complexity" evidence="5">
    <location>
        <begin position="74"/>
        <end position="90"/>
    </location>
</feature>
<sequence length="287" mass="31005">MEDHNPLRIQNCPEARKPVRLGVQGQSSQVKVSLTSTSRAAAATISRTLSIVHRFEFDGRSNRVSYSSGTPLRVSNTPSSSSTPAANVPNTPSLLSPKAATSALSSHLTSISSPSPIATSFCETTLSPLPSTASASSGPAVLQTLSVGTPANPPCSTHVATYEADAYFAFHTLNAWDDGDDVVFDVSTYDDASIMSRTNDFLELEPAARPMASRHNPTAQVRRYRLRDVPGVTKFQANRSSCMLLKVTPGIPPRPRAEYDVVDEDVESGQYNQRFSRRPYRDLCAQA</sequence>
<evidence type="ECO:0000313" key="7">
    <source>
        <dbReference type="Proteomes" id="UP000268093"/>
    </source>
</evidence>
<dbReference type="OrthoDB" id="407010at2759"/>
<feature type="binding site" evidence="4">
    <location>
        <position position="171"/>
    </location>
    <ligand>
        <name>Fe cation</name>
        <dbReference type="ChEBI" id="CHEBI:24875"/>
        <note>catalytic</note>
    </ligand>
</feature>
<name>A0A433DJF0_9FUNG</name>
<keyword evidence="2 4" id="KW-0479">Metal-binding</keyword>
<protein>
    <submittedName>
        <fullName evidence="6">Uncharacterized protein</fullName>
    </submittedName>
</protein>
<proteinExistence type="inferred from homology"/>
<dbReference type="EMBL" id="RBNI01001017">
    <property type="protein sequence ID" value="RUP51014.1"/>
    <property type="molecule type" value="Genomic_DNA"/>
</dbReference>
<comment type="similarity">
    <text evidence="1">Belongs to the carotenoid oxygenase family.</text>
</comment>
<keyword evidence="3 4" id="KW-0408">Iron</keyword>
<dbReference type="AlphaFoldDB" id="A0A433DJF0"/>
<keyword evidence="7" id="KW-1185">Reference proteome</keyword>
<organism evidence="6 7">
    <name type="scientific">Jimgerdemannia flammicorona</name>
    <dbReference type="NCBI Taxonomy" id="994334"/>
    <lineage>
        <taxon>Eukaryota</taxon>
        <taxon>Fungi</taxon>
        <taxon>Fungi incertae sedis</taxon>
        <taxon>Mucoromycota</taxon>
        <taxon>Mucoromycotina</taxon>
        <taxon>Endogonomycetes</taxon>
        <taxon>Endogonales</taxon>
        <taxon>Endogonaceae</taxon>
        <taxon>Jimgerdemannia</taxon>
    </lineage>
</organism>
<reference evidence="6 7" key="1">
    <citation type="journal article" date="2018" name="New Phytol.">
        <title>Phylogenomics of Endogonaceae and evolution of mycorrhizas within Mucoromycota.</title>
        <authorList>
            <person name="Chang Y."/>
            <person name="Desiro A."/>
            <person name="Na H."/>
            <person name="Sandor L."/>
            <person name="Lipzen A."/>
            <person name="Clum A."/>
            <person name="Barry K."/>
            <person name="Grigoriev I.V."/>
            <person name="Martin F.M."/>
            <person name="Stajich J.E."/>
            <person name="Smith M.E."/>
            <person name="Bonito G."/>
            <person name="Spatafora J.W."/>
        </authorList>
    </citation>
    <scope>NUCLEOTIDE SEQUENCE [LARGE SCALE GENOMIC DNA]</scope>
    <source>
        <strain evidence="6 7">GMNB39</strain>
    </source>
</reference>
<accession>A0A433DJF0</accession>
<dbReference type="InterPro" id="IPR004294">
    <property type="entry name" value="Carotenoid_Oase"/>
</dbReference>
<evidence type="ECO:0000256" key="3">
    <source>
        <dbReference type="ARBA" id="ARBA00023004"/>
    </source>
</evidence>
<dbReference type="Proteomes" id="UP000268093">
    <property type="component" value="Unassembled WGS sequence"/>
</dbReference>
<comment type="caution">
    <text evidence="6">The sequence shown here is derived from an EMBL/GenBank/DDBJ whole genome shotgun (WGS) entry which is preliminary data.</text>
</comment>
<gene>
    <name evidence="6" type="ORF">BC936DRAFT_136631</name>
</gene>
<evidence type="ECO:0000256" key="4">
    <source>
        <dbReference type="PIRSR" id="PIRSR604294-1"/>
    </source>
</evidence>
<feature type="region of interest" description="Disordered" evidence="5">
    <location>
        <begin position="65"/>
        <end position="94"/>
    </location>
</feature>
<dbReference type="Pfam" id="PF03055">
    <property type="entry name" value="RPE65"/>
    <property type="match status" value="1"/>
</dbReference>
<evidence type="ECO:0000313" key="6">
    <source>
        <dbReference type="EMBL" id="RUP51014.1"/>
    </source>
</evidence>
<dbReference type="GO" id="GO:0046872">
    <property type="term" value="F:metal ion binding"/>
    <property type="evidence" value="ECO:0007669"/>
    <property type="project" value="UniProtKB-KW"/>
</dbReference>
<evidence type="ECO:0000256" key="5">
    <source>
        <dbReference type="SAM" id="MobiDB-lite"/>
    </source>
</evidence>